<feature type="compositionally biased region" description="Low complexity" evidence="6">
    <location>
        <begin position="403"/>
        <end position="476"/>
    </location>
</feature>
<evidence type="ECO:0000256" key="3">
    <source>
        <dbReference type="ARBA" id="ARBA00022737"/>
    </source>
</evidence>
<evidence type="ECO:0000256" key="7">
    <source>
        <dbReference type="SAM" id="Phobius"/>
    </source>
</evidence>
<keyword evidence="4" id="KW-1015">Disulfide bond</keyword>
<organism evidence="9 10">
    <name type="scientific">Drosophila albomicans</name>
    <name type="common">Fruit fly</name>
    <dbReference type="NCBI Taxonomy" id="7291"/>
    <lineage>
        <taxon>Eukaryota</taxon>
        <taxon>Metazoa</taxon>
        <taxon>Ecdysozoa</taxon>
        <taxon>Arthropoda</taxon>
        <taxon>Hexapoda</taxon>
        <taxon>Insecta</taxon>
        <taxon>Pterygota</taxon>
        <taxon>Neoptera</taxon>
        <taxon>Endopterygota</taxon>
        <taxon>Diptera</taxon>
        <taxon>Brachycera</taxon>
        <taxon>Muscomorpha</taxon>
        <taxon>Ephydroidea</taxon>
        <taxon>Drosophilidae</taxon>
        <taxon>Drosophila</taxon>
    </lineage>
</organism>
<accession>A0A6P8YU46</accession>
<feature type="region of interest" description="Disordered" evidence="6">
    <location>
        <begin position="233"/>
        <end position="265"/>
    </location>
</feature>
<dbReference type="PROSITE" id="PS50940">
    <property type="entry name" value="CHIT_BIND_II"/>
    <property type="match status" value="6"/>
</dbReference>
<protein>
    <submittedName>
        <fullName evidence="10">Uncharacterized protein LOC117571237</fullName>
    </submittedName>
</protein>
<keyword evidence="2" id="KW-0732">Signal</keyword>
<evidence type="ECO:0000256" key="5">
    <source>
        <dbReference type="ARBA" id="ARBA00023180"/>
    </source>
</evidence>
<evidence type="ECO:0000313" key="10">
    <source>
        <dbReference type="RefSeq" id="XP_034109182.2"/>
    </source>
</evidence>
<evidence type="ECO:0000313" key="9">
    <source>
        <dbReference type="Proteomes" id="UP000515160"/>
    </source>
</evidence>
<keyword evidence="3" id="KW-0677">Repeat</keyword>
<dbReference type="OrthoDB" id="6020543at2759"/>
<dbReference type="SUPFAM" id="SSF57625">
    <property type="entry name" value="Invertebrate chitin-binding proteins"/>
    <property type="match status" value="6"/>
</dbReference>
<dbReference type="Gene3D" id="2.170.140.10">
    <property type="entry name" value="Chitin binding domain"/>
    <property type="match status" value="5"/>
</dbReference>
<feature type="compositionally biased region" description="Low complexity" evidence="6">
    <location>
        <begin position="235"/>
        <end position="265"/>
    </location>
</feature>
<dbReference type="AlphaFoldDB" id="A0A6P8YU46"/>
<proteinExistence type="predicted"/>
<feature type="domain" description="Chitin-binding type-2" evidence="8">
    <location>
        <begin position="342"/>
        <end position="400"/>
    </location>
</feature>
<feature type="domain" description="Chitin-binding type-2" evidence="8">
    <location>
        <begin position="271"/>
        <end position="328"/>
    </location>
</feature>
<sequence>MKDHTGIWPFVITILLTHGIIMSVDGYSFGLKSATRMHCEYQLVDNYKCNAYVSCNYAAIKVQYCSADMVFNRKLQICDTPDSVECNARPNVLKAKWETNPCLNQTQGVSFPSEIDCNQYILCLGNDLSYVANCPVGSWYDPKNGSCGPNVSPTACLESQTTSTTSTTTLSPNELCVDEEIGVSYPYPPDCQKYVVCLGNDQGAIVNCIYNTWFDPLTSNCGPNVSPTACTEDISTATSPTSTTEQTSTLSPSTVQSTTPTTTTTELPLPEDICGGLKNGEYVSYPDNCSKYVVCVEPIPYAFYCTPGYYFSENLQQCVDWELSDCPATQTPEYTTPGSTTPSICENSNGSTLPYPENCAWFIQCINDNVYMMGVCNSAEYYDPATGNCSASASPDGCREYNSTTTLSTPTTVPPTTTTETQTTVSPTTTSQGPTTDTSTTITESTTPTTTITTTLSTTTSTPIPTTTSTTTTTTSAPIDPCADVPVGKLVPYPYDCTKFVRCDYPTPVILDCVVGQEFSAQLERCMAPWIANCTAIEP</sequence>
<keyword evidence="7" id="KW-0812">Transmembrane</keyword>
<dbReference type="SMART" id="SM00494">
    <property type="entry name" value="ChtBD2"/>
    <property type="match status" value="6"/>
</dbReference>
<feature type="region of interest" description="Disordered" evidence="6">
    <location>
        <begin position="401"/>
        <end position="481"/>
    </location>
</feature>
<name>A0A6P8YU46_DROAB</name>
<feature type="domain" description="Chitin-binding type-2" evidence="8">
    <location>
        <begin position="36"/>
        <end position="88"/>
    </location>
</feature>
<dbReference type="InterPro" id="IPR002557">
    <property type="entry name" value="Chitin-bd_dom"/>
</dbReference>
<dbReference type="RefSeq" id="XP_034109182.2">
    <property type="nucleotide sequence ID" value="XM_034253291.2"/>
</dbReference>
<dbReference type="GO" id="GO:0008061">
    <property type="term" value="F:chitin binding"/>
    <property type="evidence" value="ECO:0007669"/>
    <property type="project" value="UniProtKB-KW"/>
</dbReference>
<dbReference type="PANTHER" id="PTHR23301:SF0">
    <property type="entry name" value="CHITIN-BINDING TYPE-2 DOMAIN-CONTAINING PROTEIN-RELATED"/>
    <property type="match status" value="1"/>
</dbReference>
<evidence type="ECO:0000256" key="6">
    <source>
        <dbReference type="SAM" id="MobiDB-lite"/>
    </source>
</evidence>
<gene>
    <name evidence="10" type="primary">LOC117571237</name>
</gene>
<dbReference type="GO" id="GO:0005576">
    <property type="term" value="C:extracellular region"/>
    <property type="evidence" value="ECO:0007669"/>
    <property type="project" value="InterPro"/>
</dbReference>
<evidence type="ECO:0000256" key="2">
    <source>
        <dbReference type="ARBA" id="ARBA00022729"/>
    </source>
</evidence>
<dbReference type="InterPro" id="IPR036508">
    <property type="entry name" value="Chitin-bd_dom_sf"/>
</dbReference>
<feature type="domain" description="Chitin-binding type-2" evidence="8">
    <location>
        <begin position="99"/>
        <end position="158"/>
    </location>
</feature>
<feature type="domain" description="Chitin-binding type-2" evidence="8">
    <location>
        <begin position="173"/>
        <end position="232"/>
    </location>
</feature>
<dbReference type="PANTHER" id="PTHR23301">
    <property type="entry name" value="CHITIN BINDING PERITROPHIN-A"/>
    <property type="match status" value="1"/>
</dbReference>
<dbReference type="Pfam" id="PF01607">
    <property type="entry name" value="CBM_14"/>
    <property type="match status" value="6"/>
</dbReference>
<feature type="domain" description="Chitin-binding type-2" evidence="8">
    <location>
        <begin position="479"/>
        <end position="536"/>
    </location>
</feature>
<dbReference type="GeneID" id="117571237"/>
<keyword evidence="7" id="KW-0472">Membrane</keyword>
<keyword evidence="7" id="KW-1133">Transmembrane helix</keyword>
<dbReference type="Proteomes" id="UP000515160">
    <property type="component" value="Chromosome 3"/>
</dbReference>
<keyword evidence="9" id="KW-1185">Reference proteome</keyword>
<keyword evidence="1" id="KW-0147">Chitin-binding</keyword>
<keyword evidence="5" id="KW-0325">Glycoprotein</keyword>
<dbReference type="InterPro" id="IPR051940">
    <property type="entry name" value="Chitin_bind-dev_reg"/>
</dbReference>
<evidence type="ECO:0000256" key="4">
    <source>
        <dbReference type="ARBA" id="ARBA00023157"/>
    </source>
</evidence>
<evidence type="ECO:0000256" key="1">
    <source>
        <dbReference type="ARBA" id="ARBA00022669"/>
    </source>
</evidence>
<reference evidence="10" key="1">
    <citation type="submission" date="2025-08" db="UniProtKB">
        <authorList>
            <consortium name="RefSeq"/>
        </authorList>
    </citation>
    <scope>IDENTIFICATION</scope>
    <source>
        <strain evidence="10">15112-1751.03</strain>
        <tissue evidence="10">Whole Adult</tissue>
    </source>
</reference>
<feature type="transmembrane region" description="Helical" evidence="7">
    <location>
        <begin position="6"/>
        <end position="27"/>
    </location>
</feature>
<evidence type="ECO:0000259" key="8">
    <source>
        <dbReference type="PROSITE" id="PS50940"/>
    </source>
</evidence>